<dbReference type="KEGG" id="qsa:O6P43_034244"/>
<evidence type="ECO:0000313" key="2">
    <source>
        <dbReference type="EMBL" id="KAJ7944921.1"/>
    </source>
</evidence>
<proteinExistence type="predicted"/>
<dbReference type="AlphaFoldDB" id="A0AAD7P7F0"/>
<feature type="compositionally biased region" description="Polar residues" evidence="1">
    <location>
        <begin position="1"/>
        <end position="10"/>
    </location>
</feature>
<evidence type="ECO:0000256" key="1">
    <source>
        <dbReference type="SAM" id="MobiDB-lite"/>
    </source>
</evidence>
<dbReference type="Proteomes" id="UP001163823">
    <property type="component" value="Chromosome 14"/>
</dbReference>
<evidence type="ECO:0000313" key="3">
    <source>
        <dbReference type="Proteomes" id="UP001163823"/>
    </source>
</evidence>
<dbReference type="PANTHER" id="PTHR31390">
    <property type="entry name" value="EXPRESSED PROTEIN"/>
    <property type="match status" value="1"/>
</dbReference>
<keyword evidence="3" id="KW-1185">Reference proteome</keyword>
<dbReference type="InterPro" id="IPR021916">
    <property type="entry name" value="DUF3527"/>
</dbReference>
<reference evidence="2" key="1">
    <citation type="journal article" date="2023" name="Science">
        <title>Elucidation of the pathway for biosynthesis of saponin adjuvants from the soapbark tree.</title>
        <authorList>
            <person name="Reed J."/>
            <person name="Orme A."/>
            <person name="El-Demerdash A."/>
            <person name="Owen C."/>
            <person name="Martin L.B.B."/>
            <person name="Misra R.C."/>
            <person name="Kikuchi S."/>
            <person name="Rejzek M."/>
            <person name="Martin A.C."/>
            <person name="Harkess A."/>
            <person name="Leebens-Mack J."/>
            <person name="Louveau T."/>
            <person name="Stephenson M.J."/>
            <person name="Osbourn A."/>
        </authorList>
    </citation>
    <scope>NUCLEOTIDE SEQUENCE</scope>
    <source>
        <strain evidence="2">S10</strain>
    </source>
</reference>
<accession>A0AAD7P7F0</accession>
<dbReference type="EMBL" id="JARAOO010000014">
    <property type="protein sequence ID" value="KAJ7944921.1"/>
    <property type="molecule type" value="Genomic_DNA"/>
</dbReference>
<comment type="caution">
    <text evidence="2">The sequence shown here is derived from an EMBL/GenBank/DDBJ whole genome shotgun (WGS) entry which is preliminary data.</text>
</comment>
<organism evidence="2 3">
    <name type="scientific">Quillaja saponaria</name>
    <name type="common">Soap bark tree</name>
    <dbReference type="NCBI Taxonomy" id="32244"/>
    <lineage>
        <taxon>Eukaryota</taxon>
        <taxon>Viridiplantae</taxon>
        <taxon>Streptophyta</taxon>
        <taxon>Embryophyta</taxon>
        <taxon>Tracheophyta</taxon>
        <taxon>Spermatophyta</taxon>
        <taxon>Magnoliopsida</taxon>
        <taxon>eudicotyledons</taxon>
        <taxon>Gunneridae</taxon>
        <taxon>Pentapetalae</taxon>
        <taxon>rosids</taxon>
        <taxon>fabids</taxon>
        <taxon>Fabales</taxon>
        <taxon>Quillajaceae</taxon>
        <taxon>Quillaja</taxon>
    </lineage>
</organism>
<protein>
    <submittedName>
        <fullName evidence="2">DUF3527 domain-containing protein</fullName>
    </submittedName>
</protein>
<feature type="region of interest" description="Disordered" evidence="1">
    <location>
        <begin position="1"/>
        <end position="37"/>
    </location>
</feature>
<sequence length="651" mass="72840">MKRGSIYQSSEEVRDMKQMSTTKGRRKIEMLSSSDATSSFSIIDSLCSSDDEDPSRSPVLSQNSNLTTVSKPRVESFSPDGFIEFCLNSNDKHSAEIVSMDSGNFRNDKFIGGDVLLERNTVHTLHKSLSDKVELTHLLSPAERDGSSRASSKVRFGPFRKMFDQFMKSKSVRKPWGYVTEAGEMKTTGTTNIRRNIASPKSLLNDFSNTEQSAEFVPKLVKREKQHSITACSPVHLHGNLKLEKKHGVPFFEFKLNCPEDVFVAKTWKSDNAYNWVYTFHSIDNRKKSNPTNASRLGSTNCNKEYSMVGQMQVSCYFCSELKHGVFDNSVVTEFVLYDIAHARQSVGLEKSSNSDTDADKLVKASDPRLAREKFIQDEGPNLVKHKIHQIHSSDYGEFNCSNSYPWSSAELHPNLEIAAIVMQVPFYKRESLKYKRGNRVSDKIYPDIFDLSMVEQSKKSPPDSRSHERLKVVIPTGNHGLPNAESLGPSSLLGRWRLGGGCDCGGWDMACPLILLGNSSIQLAEEQPPMRTHHPLELFIQGAKESTPALVITVMEEGNYAVDFHAQLSTLQAFSICVAILHGTEAFTDAGKEKNPELPHCNSSKLLIEEEVNFLIEAVTSEEKNKVTKMLKRTPSSYVPNPTFSPIARV</sequence>
<name>A0AAD7P7F0_QUISA</name>
<dbReference type="Pfam" id="PF12043">
    <property type="entry name" value="DUF3527"/>
    <property type="match status" value="1"/>
</dbReference>
<dbReference type="PANTHER" id="PTHR31390:SF0">
    <property type="entry name" value="DOMAIN PROTEIN, PUTATIVE (DUF3527)-RELATED"/>
    <property type="match status" value="1"/>
</dbReference>
<gene>
    <name evidence="2" type="ORF">O6P43_034244</name>
</gene>